<evidence type="ECO:0000313" key="3">
    <source>
        <dbReference type="Proteomes" id="UP000540423"/>
    </source>
</evidence>
<feature type="region of interest" description="Disordered" evidence="1">
    <location>
        <begin position="1"/>
        <end position="35"/>
    </location>
</feature>
<dbReference type="AlphaFoldDB" id="A0A7X0HMW5"/>
<evidence type="ECO:0000256" key="1">
    <source>
        <dbReference type="SAM" id="MobiDB-lite"/>
    </source>
</evidence>
<evidence type="ECO:0000313" key="2">
    <source>
        <dbReference type="EMBL" id="MBB6439073.1"/>
    </source>
</evidence>
<proteinExistence type="predicted"/>
<name>A0A7X0HMW5_9ACTN</name>
<comment type="caution">
    <text evidence="2">The sequence shown here is derived from an EMBL/GenBank/DDBJ whole genome shotgun (WGS) entry which is preliminary data.</text>
</comment>
<dbReference type="EMBL" id="JACHEM010000017">
    <property type="protein sequence ID" value="MBB6439073.1"/>
    <property type="molecule type" value="Genomic_DNA"/>
</dbReference>
<sequence length="69" mass="7706">MPSMPRTIPAPTNGLFKDMEDDDNQRGPERDETDSFHQLVRHLVADGDSRAAKASRLARRTLAQMGAVR</sequence>
<accession>A0A7X0HMW5</accession>
<keyword evidence="3" id="KW-1185">Reference proteome</keyword>
<organism evidence="2 3">
    <name type="scientific">Streptomyces candidus</name>
    <dbReference type="NCBI Taxonomy" id="67283"/>
    <lineage>
        <taxon>Bacteria</taxon>
        <taxon>Bacillati</taxon>
        <taxon>Actinomycetota</taxon>
        <taxon>Actinomycetes</taxon>
        <taxon>Kitasatosporales</taxon>
        <taxon>Streptomycetaceae</taxon>
        <taxon>Streptomyces</taxon>
    </lineage>
</organism>
<dbReference type="Proteomes" id="UP000540423">
    <property type="component" value="Unassembled WGS sequence"/>
</dbReference>
<dbReference type="RefSeq" id="WP_185035633.1">
    <property type="nucleotide sequence ID" value="NZ_BNBN01000017.1"/>
</dbReference>
<protein>
    <submittedName>
        <fullName evidence="2">Uncharacterized protein</fullName>
    </submittedName>
</protein>
<reference evidence="2 3" key="1">
    <citation type="submission" date="2020-08" db="EMBL/GenBank/DDBJ databases">
        <title>Genomic Encyclopedia of Type Strains, Phase IV (KMG-IV): sequencing the most valuable type-strain genomes for metagenomic binning, comparative biology and taxonomic classification.</title>
        <authorList>
            <person name="Goeker M."/>
        </authorList>
    </citation>
    <scope>NUCLEOTIDE SEQUENCE [LARGE SCALE GENOMIC DNA]</scope>
    <source>
        <strain evidence="2 3">DSM 40141</strain>
    </source>
</reference>
<gene>
    <name evidence="2" type="ORF">HNQ79_005585</name>
</gene>
<feature type="compositionally biased region" description="Basic and acidic residues" evidence="1">
    <location>
        <begin position="24"/>
        <end position="35"/>
    </location>
</feature>